<evidence type="ECO:0000313" key="1">
    <source>
        <dbReference type="EMBL" id="KAL1379101.1"/>
    </source>
</evidence>
<sequence length="155" mass="17424">MKLDYVLDLFNLPSLPAFWSARYMDFSFCGGGCPGRAKERTSPFAVPCRLEGFEDSAFEADDKRAYLGASLYETKWCQMVQIGRSQLSIRLGQPGDTKQAVQNEATMPEPSYQISMDTLSPDQIEELNEEPLNMTNVMKAVLGYVSQDGRRICPF</sequence>
<name>A0ABD1CRQ7_CULPP</name>
<dbReference type="EMBL" id="JBEHCU010009878">
    <property type="protein sequence ID" value="KAL1379101.1"/>
    <property type="molecule type" value="Genomic_DNA"/>
</dbReference>
<comment type="caution">
    <text evidence="1">The sequence shown here is derived from an EMBL/GenBank/DDBJ whole genome shotgun (WGS) entry which is preliminary data.</text>
</comment>
<accession>A0ABD1CRQ7</accession>
<evidence type="ECO:0000313" key="2">
    <source>
        <dbReference type="Proteomes" id="UP001562425"/>
    </source>
</evidence>
<dbReference type="Proteomes" id="UP001562425">
    <property type="component" value="Unassembled WGS sequence"/>
</dbReference>
<protein>
    <submittedName>
        <fullName evidence="1">Uncharacterized protein</fullName>
    </submittedName>
</protein>
<dbReference type="AlphaFoldDB" id="A0ABD1CRQ7"/>
<proteinExistence type="predicted"/>
<keyword evidence="2" id="KW-1185">Reference proteome</keyword>
<organism evidence="1 2">
    <name type="scientific">Culex pipiens pipiens</name>
    <name type="common">Northern house mosquito</name>
    <dbReference type="NCBI Taxonomy" id="38569"/>
    <lineage>
        <taxon>Eukaryota</taxon>
        <taxon>Metazoa</taxon>
        <taxon>Ecdysozoa</taxon>
        <taxon>Arthropoda</taxon>
        <taxon>Hexapoda</taxon>
        <taxon>Insecta</taxon>
        <taxon>Pterygota</taxon>
        <taxon>Neoptera</taxon>
        <taxon>Endopterygota</taxon>
        <taxon>Diptera</taxon>
        <taxon>Nematocera</taxon>
        <taxon>Culicoidea</taxon>
        <taxon>Culicidae</taxon>
        <taxon>Culicinae</taxon>
        <taxon>Culicini</taxon>
        <taxon>Culex</taxon>
        <taxon>Culex</taxon>
    </lineage>
</organism>
<reference evidence="1 2" key="1">
    <citation type="submission" date="2024-05" db="EMBL/GenBank/DDBJ databases">
        <title>Culex pipiens pipiens assembly and annotation.</title>
        <authorList>
            <person name="Alout H."/>
            <person name="Durand T."/>
        </authorList>
    </citation>
    <scope>NUCLEOTIDE SEQUENCE [LARGE SCALE GENOMIC DNA]</scope>
    <source>
        <strain evidence="1">HA-2024</strain>
        <tissue evidence="1">Whole body</tissue>
    </source>
</reference>
<gene>
    <name evidence="1" type="ORF">pipiens_015151</name>
</gene>